<dbReference type="GO" id="GO:0016281">
    <property type="term" value="C:eukaryotic translation initiation factor 4F complex"/>
    <property type="evidence" value="ECO:0007669"/>
    <property type="project" value="TreeGrafter"/>
</dbReference>
<feature type="compositionally biased region" description="Polar residues" evidence="1">
    <location>
        <begin position="49"/>
        <end position="59"/>
    </location>
</feature>
<dbReference type="GO" id="GO:0003743">
    <property type="term" value="F:translation initiation factor activity"/>
    <property type="evidence" value="ECO:0007669"/>
    <property type="project" value="TreeGrafter"/>
</dbReference>
<dbReference type="InterPro" id="IPR016024">
    <property type="entry name" value="ARM-type_fold"/>
</dbReference>
<dbReference type="EMBL" id="JAWZYT010005127">
    <property type="protein sequence ID" value="KAK4291533.1"/>
    <property type="molecule type" value="Genomic_DNA"/>
</dbReference>
<reference evidence="3" key="1">
    <citation type="submission" date="2023-11" db="EMBL/GenBank/DDBJ databases">
        <title>Genome assemblies of two species of porcelain crab, Petrolisthes cinctipes and Petrolisthes manimaculis (Anomura: Porcellanidae).</title>
        <authorList>
            <person name="Angst P."/>
        </authorList>
    </citation>
    <scope>NUCLEOTIDE SEQUENCE</scope>
    <source>
        <strain evidence="3">PB745_02</strain>
        <tissue evidence="3">Gill</tissue>
    </source>
</reference>
<feature type="compositionally biased region" description="Basic and acidic residues" evidence="1">
    <location>
        <begin position="63"/>
        <end position="90"/>
    </location>
</feature>
<name>A0AAE1NLA2_9EUCA</name>
<dbReference type="Gene3D" id="1.25.40.180">
    <property type="match status" value="1"/>
</dbReference>
<feature type="domain" description="MI" evidence="2">
    <location>
        <begin position="95"/>
        <end position="217"/>
    </location>
</feature>
<evidence type="ECO:0000313" key="3">
    <source>
        <dbReference type="EMBL" id="KAK4291533.1"/>
    </source>
</evidence>
<keyword evidence="4" id="KW-1185">Reference proteome</keyword>
<dbReference type="GO" id="GO:0003729">
    <property type="term" value="F:mRNA binding"/>
    <property type="evidence" value="ECO:0007669"/>
    <property type="project" value="TreeGrafter"/>
</dbReference>
<dbReference type="Proteomes" id="UP001292094">
    <property type="component" value="Unassembled WGS sequence"/>
</dbReference>
<accession>A0AAE1NLA2</accession>
<feature type="compositionally biased region" description="Basic and acidic residues" evidence="1">
    <location>
        <begin position="298"/>
        <end position="368"/>
    </location>
</feature>
<protein>
    <recommendedName>
        <fullName evidence="2">MI domain-containing protein</fullName>
    </recommendedName>
</protein>
<evidence type="ECO:0000313" key="4">
    <source>
        <dbReference type="Proteomes" id="UP001292094"/>
    </source>
</evidence>
<feature type="compositionally biased region" description="Polar residues" evidence="1">
    <location>
        <begin position="284"/>
        <end position="294"/>
    </location>
</feature>
<comment type="caution">
    <text evidence="3">The sequence shown here is derived from an EMBL/GenBank/DDBJ whole genome shotgun (WGS) entry which is preliminary data.</text>
</comment>
<sequence>MWITNSGDDGWNMVANTKGRTSLDSARLKNTFNRSGTGDKEVTLGGTGFSSWARSSSGGVATDRSKSTSRPESRDNSVPRESEALKVHPPMDSDTAEKLTVAIIDEYTHNCDPDEAKLCIKEKFASSTIKHFVQFSLEWVLDRDSKKRRMVGQLLHDLIVENLLSFDQLVEGSHEILAMTEDFEIDIPKVCNYLGEIFAPCLNDNAVTLKRLLDLTKAVGNNKKANVFACIVSQAAQIMGPNKVADIWNSSGLKWSDIVPSNTDQCSPVNPDGDKEVTLGGTGFSSWARSSSGGVATGREEDTEEKRREEDTREERREEDTREEDTREERREEDTREERREEDTREERREEDTREEKRTQERREHNIV</sequence>
<dbReference type="InterPro" id="IPR003891">
    <property type="entry name" value="Initiation_fac_eIF4g_MI"/>
</dbReference>
<proteinExistence type="predicted"/>
<dbReference type="PANTHER" id="PTHR23253">
    <property type="entry name" value="EUKARYOTIC TRANSLATION INITIATION FACTOR 4 GAMMA"/>
    <property type="match status" value="1"/>
</dbReference>
<dbReference type="PROSITE" id="PS51366">
    <property type="entry name" value="MI"/>
    <property type="match status" value="1"/>
</dbReference>
<gene>
    <name evidence="3" type="ORF">Pmani_035643</name>
</gene>
<evidence type="ECO:0000259" key="2">
    <source>
        <dbReference type="PROSITE" id="PS51366"/>
    </source>
</evidence>
<evidence type="ECO:0000256" key="1">
    <source>
        <dbReference type="SAM" id="MobiDB-lite"/>
    </source>
</evidence>
<dbReference type="Pfam" id="PF02847">
    <property type="entry name" value="MA3"/>
    <property type="match status" value="1"/>
</dbReference>
<dbReference type="SUPFAM" id="SSF48371">
    <property type="entry name" value="ARM repeat"/>
    <property type="match status" value="1"/>
</dbReference>
<dbReference type="PANTHER" id="PTHR23253:SF78">
    <property type="entry name" value="EUKARYOTIC TRANSLATION INITIATION FACTOR 4G1, ISOFORM B-RELATED"/>
    <property type="match status" value="1"/>
</dbReference>
<organism evidence="3 4">
    <name type="scientific">Petrolisthes manimaculis</name>
    <dbReference type="NCBI Taxonomy" id="1843537"/>
    <lineage>
        <taxon>Eukaryota</taxon>
        <taxon>Metazoa</taxon>
        <taxon>Ecdysozoa</taxon>
        <taxon>Arthropoda</taxon>
        <taxon>Crustacea</taxon>
        <taxon>Multicrustacea</taxon>
        <taxon>Malacostraca</taxon>
        <taxon>Eumalacostraca</taxon>
        <taxon>Eucarida</taxon>
        <taxon>Decapoda</taxon>
        <taxon>Pleocyemata</taxon>
        <taxon>Anomura</taxon>
        <taxon>Galatheoidea</taxon>
        <taxon>Porcellanidae</taxon>
        <taxon>Petrolisthes</taxon>
    </lineage>
</organism>
<feature type="region of interest" description="Disordered" evidence="1">
    <location>
        <begin position="30"/>
        <end position="90"/>
    </location>
</feature>
<feature type="region of interest" description="Disordered" evidence="1">
    <location>
        <begin position="262"/>
        <end position="368"/>
    </location>
</feature>
<dbReference type="SMART" id="SM00544">
    <property type="entry name" value="MA3"/>
    <property type="match status" value="1"/>
</dbReference>
<dbReference type="AlphaFoldDB" id="A0AAE1NLA2"/>